<feature type="region of interest" description="Disordered" evidence="1">
    <location>
        <begin position="190"/>
        <end position="217"/>
    </location>
</feature>
<protein>
    <submittedName>
        <fullName evidence="3">Uncharacterized protein</fullName>
    </submittedName>
</protein>
<name>A0A388KZL2_CHABU</name>
<feature type="compositionally biased region" description="Basic residues" evidence="1">
    <location>
        <begin position="48"/>
        <end position="64"/>
    </location>
</feature>
<comment type="caution">
    <text evidence="3">The sequence shown here is derived from an EMBL/GenBank/DDBJ whole genome shotgun (WGS) entry which is preliminary data.</text>
</comment>
<dbReference type="Gramene" id="GBG75500">
    <property type="protein sequence ID" value="GBG75500"/>
    <property type="gene ID" value="CBR_g20131"/>
</dbReference>
<organism evidence="3 4">
    <name type="scientific">Chara braunii</name>
    <name type="common">Braun's stonewort</name>
    <dbReference type="NCBI Taxonomy" id="69332"/>
    <lineage>
        <taxon>Eukaryota</taxon>
        <taxon>Viridiplantae</taxon>
        <taxon>Streptophyta</taxon>
        <taxon>Charophyceae</taxon>
        <taxon>Charales</taxon>
        <taxon>Characeae</taxon>
        <taxon>Chara</taxon>
    </lineage>
</organism>
<feature type="region of interest" description="Disordered" evidence="1">
    <location>
        <begin position="815"/>
        <end position="850"/>
    </location>
</feature>
<feature type="compositionally biased region" description="Basic and acidic residues" evidence="1">
    <location>
        <begin position="575"/>
        <end position="585"/>
    </location>
</feature>
<proteinExistence type="predicted"/>
<evidence type="ECO:0000256" key="2">
    <source>
        <dbReference type="SAM" id="SignalP"/>
    </source>
</evidence>
<dbReference type="AlphaFoldDB" id="A0A388KZL2"/>
<feature type="region of interest" description="Disordered" evidence="1">
    <location>
        <begin position="643"/>
        <end position="694"/>
    </location>
</feature>
<feature type="region of interest" description="Disordered" evidence="1">
    <location>
        <begin position="508"/>
        <end position="619"/>
    </location>
</feature>
<feature type="region of interest" description="Disordered" evidence="1">
    <location>
        <begin position="126"/>
        <end position="162"/>
    </location>
</feature>
<keyword evidence="2" id="KW-0732">Signal</keyword>
<gene>
    <name evidence="3" type="ORF">CBR_g20131</name>
</gene>
<evidence type="ECO:0000313" key="3">
    <source>
        <dbReference type="EMBL" id="GBG75500.1"/>
    </source>
</evidence>
<feature type="compositionally biased region" description="Basic and acidic residues" evidence="1">
    <location>
        <begin position="666"/>
        <end position="675"/>
    </location>
</feature>
<dbReference type="EMBL" id="BFEA01000225">
    <property type="protein sequence ID" value="GBG75500.1"/>
    <property type="molecule type" value="Genomic_DNA"/>
</dbReference>
<feature type="compositionally biased region" description="Basic and acidic residues" evidence="1">
    <location>
        <begin position="647"/>
        <end position="656"/>
    </location>
</feature>
<reference evidence="3 4" key="1">
    <citation type="journal article" date="2018" name="Cell">
        <title>The Chara Genome: Secondary Complexity and Implications for Plant Terrestrialization.</title>
        <authorList>
            <person name="Nishiyama T."/>
            <person name="Sakayama H."/>
            <person name="Vries J.D."/>
            <person name="Buschmann H."/>
            <person name="Saint-Marcoux D."/>
            <person name="Ullrich K.K."/>
            <person name="Haas F.B."/>
            <person name="Vanderstraeten L."/>
            <person name="Becker D."/>
            <person name="Lang D."/>
            <person name="Vosolsobe S."/>
            <person name="Rombauts S."/>
            <person name="Wilhelmsson P.K.I."/>
            <person name="Janitza P."/>
            <person name="Kern R."/>
            <person name="Heyl A."/>
            <person name="Rumpler F."/>
            <person name="Villalobos L.I.A.C."/>
            <person name="Clay J.M."/>
            <person name="Skokan R."/>
            <person name="Toyoda A."/>
            <person name="Suzuki Y."/>
            <person name="Kagoshima H."/>
            <person name="Schijlen E."/>
            <person name="Tajeshwar N."/>
            <person name="Catarino B."/>
            <person name="Hetherington A.J."/>
            <person name="Saltykova A."/>
            <person name="Bonnot C."/>
            <person name="Breuninger H."/>
            <person name="Symeonidi A."/>
            <person name="Radhakrishnan G.V."/>
            <person name="Van Nieuwerburgh F."/>
            <person name="Deforce D."/>
            <person name="Chang C."/>
            <person name="Karol K.G."/>
            <person name="Hedrich R."/>
            <person name="Ulvskov P."/>
            <person name="Glockner G."/>
            <person name="Delwiche C.F."/>
            <person name="Petrasek J."/>
            <person name="Van de Peer Y."/>
            <person name="Friml J."/>
            <person name="Beilby M."/>
            <person name="Dolan L."/>
            <person name="Kohara Y."/>
            <person name="Sugano S."/>
            <person name="Fujiyama A."/>
            <person name="Delaux P.-M."/>
            <person name="Quint M."/>
            <person name="TheiBen G."/>
            <person name="Hagemann M."/>
            <person name="Harholt J."/>
            <person name="Dunand C."/>
            <person name="Zachgo S."/>
            <person name="Langdale J."/>
            <person name="Maumus F."/>
            <person name="Straeten D.V.D."/>
            <person name="Gould S.B."/>
            <person name="Rensing S.A."/>
        </authorList>
    </citation>
    <scope>NUCLEOTIDE SEQUENCE [LARGE SCALE GENOMIC DNA]</scope>
    <source>
        <strain evidence="3 4">S276</strain>
    </source>
</reference>
<feature type="signal peptide" evidence="2">
    <location>
        <begin position="1"/>
        <end position="19"/>
    </location>
</feature>
<accession>A0A388KZL2</accession>
<sequence length="982" mass="107318">MMTTKWFKWLMICPSDGAADNCPDSQASGGGHERVRRRSRCGCLQCKRRRRRRSRGSDKHHGRKRQGDAECGCDGCKARESSRVSPGTEKGGEIRQGQVNEGEHRGGEDVEELRRRISLEVAAGKAERDVYREESGSGHGDPGKSPEDEGYPEGSEKWRQTGTPYGRQFALSLEELRSVKLRKVRRPSMEALAKGMKDSSELESVGTGKRHEGDACPANDVRLLSPVYGDEEEIVTSADEDVTWKYVPRARGGSSDFSVPDQSLPRGAEEERAASPMAIAEGEGVGQSIRVADGSGVYAVKSAHRVSPLALSAWEKVAVWMERGSMHGDGSVDYLSLDDEGAPSLVRSVGSTRVEVLDEGMNGAFNGDEERGVSPQPADLAFGRSECPTPGLSESGLEAWNRVLTWMNRERRLSINELFLEPANYEGKSEDGVNSASGGSMKLDPSARRDAEFADEGSEKLSGTFQMMAADEVFRLDSEREWDEADGTPARSVLRAQQALSEIEKMLRDRGTCSNESAGWLREGRDGKPLGQVEDNQRRMVREPEPGTKKGSGSSSGSSMHNRGWGMAMLKKSPKMREAERDRDAGGSTPSHRPRTLPVNDAHGQGTGEHGSYQRCTANDPTVATNLTSELFNVGEVGWAGSGSSLHGKEGAEQGQHKGRATLAQSKEDKSKETQRIASGRSEEGAWSEDGLCNEGSIRGQSLSARIEREFSSKLEARWKRGSHLLKLETLSCPPSQREKGLAGGDAHGSVDGGGEADEWFDRDEVENGLTGFEAELVKAVKAWDQRRLLDTPKRVHVPNQLESCTTGEEKVAVSTGNEESHAKHLVKLSPGRGGESEEGGAPDGQEGRAGACAAPWVWDQVEQRSFGLAWLFGMPSISCWAGWIGNVLELFVPRRVEGTANGDWSFWADGQALMRVYTSQSMMRGVLGLVSHDGTFRGFKVQRCCLNCCHLEVIRGLQCYFGLRKLCAKMWLAMASWVEHF</sequence>
<evidence type="ECO:0000313" key="4">
    <source>
        <dbReference type="Proteomes" id="UP000265515"/>
    </source>
</evidence>
<feature type="region of interest" description="Disordered" evidence="1">
    <location>
        <begin position="426"/>
        <end position="446"/>
    </location>
</feature>
<feature type="compositionally biased region" description="Basic and acidic residues" evidence="1">
    <location>
        <begin position="101"/>
        <end position="113"/>
    </location>
</feature>
<feature type="region of interest" description="Disordered" evidence="1">
    <location>
        <begin position="48"/>
        <end position="113"/>
    </location>
</feature>
<evidence type="ECO:0000256" key="1">
    <source>
        <dbReference type="SAM" id="MobiDB-lite"/>
    </source>
</evidence>
<dbReference type="Proteomes" id="UP000265515">
    <property type="component" value="Unassembled WGS sequence"/>
</dbReference>
<feature type="compositionally biased region" description="Basic and acidic residues" evidence="1">
    <location>
        <begin position="126"/>
        <end position="147"/>
    </location>
</feature>
<feature type="compositionally biased region" description="Basic and acidic residues" evidence="1">
    <location>
        <begin position="535"/>
        <end position="548"/>
    </location>
</feature>
<feature type="chain" id="PRO_5017291015" evidence="2">
    <location>
        <begin position="20"/>
        <end position="982"/>
    </location>
</feature>
<keyword evidence="4" id="KW-1185">Reference proteome</keyword>